<comment type="catalytic activity">
    <reaction evidence="5">
        <text>L-kynurenine + H2O = anthranilate + L-alanine + H(+)</text>
        <dbReference type="Rhea" id="RHEA:16813"/>
        <dbReference type="ChEBI" id="CHEBI:15377"/>
        <dbReference type="ChEBI" id="CHEBI:15378"/>
        <dbReference type="ChEBI" id="CHEBI:16567"/>
        <dbReference type="ChEBI" id="CHEBI:57959"/>
        <dbReference type="ChEBI" id="CHEBI:57972"/>
        <dbReference type="EC" id="3.7.1.3"/>
    </reaction>
</comment>
<comment type="cofactor">
    <cofactor evidence="5">
        <name>pyridoxal 5'-phosphate</name>
        <dbReference type="ChEBI" id="CHEBI:597326"/>
    </cofactor>
</comment>
<dbReference type="InterPro" id="IPR015421">
    <property type="entry name" value="PyrdxlP-dep_Trfase_major"/>
</dbReference>
<comment type="caution">
    <text evidence="6">The sequence shown here is derived from an EMBL/GenBank/DDBJ whole genome shotgun (WGS) entry which is preliminary data.</text>
</comment>
<evidence type="ECO:0000256" key="5">
    <source>
        <dbReference type="PIRNR" id="PIRNR038800"/>
    </source>
</evidence>
<name>A0A6V8K8E9_9ACTN</name>
<dbReference type="InterPro" id="IPR015424">
    <property type="entry name" value="PyrdxlP-dep_Trfase"/>
</dbReference>
<comment type="function">
    <text evidence="5">Catalyzes the cleavage of L-kynurenine (L-Kyn) and L-3-hydroxykynurenine (L-3OHKyn) into anthranilic acid (AA) and 3-hydroxyanthranilic acid (3-OHAA), respectively.</text>
</comment>
<dbReference type="GO" id="GO:0030429">
    <property type="term" value="F:kynureninase activity"/>
    <property type="evidence" value="ECO:0007669"/>
    <property type="project" value="UniProtKB-UniRule"/>
</dbReference>
<comment type="pathway">
    <text evidence="5">Amino-acid degradation; L-kynurenine degradation; L-alanine and anthranilate from L-kynurenine: step 1/1.</text>
</comment>
<keyword evidence="3 5" id="KW-0663">Pyridoxal phosphate</keyword>
<keyword evidence="2 5" id="KW-0378">Hydrolase</keyword>
<dbReference type="PANTHER" id="PTHR14084:SF0">
    <property type="entry name" value="KYNURENINASE"/>
    <property type="match status" value="1"/>
</dbReference>
<comment type="pathway">
    <text evidence="5">Cofactor biosynthesis; NAD(+) biosynthesis; quinolinate from L-kynurenine: step 2/3.</text>
</comment>
<evidence type="ECO:0000256" key="2">
    <source>
        <dbReference type="ARBA" id="ARBA00022801"/>
    </source>
</evidence>
<evidence type="ECO:0000256" key="3">
    <source>
        <dbReference type="ARBA" id="ARBA00022898"/>
    </source>
</evidence>
<dbReference type="EMBL" id="BLPF01000001">
    <property type="protein sequence ID" value="GFJ78399.1"/>
    <property type="molecule type" value="Genomic_DNA"/>
</dbReference>
<reference evidence="6 7" key="1">
    <citation type="submission" date="2020-03" db="EMBL/GenBank/DDBJ databases">
        <title>Whole genome shotgun sequence of Phytohabitans houttuyneae NBRC 108639.</title>
        <authorList>
            <person name="Komaki H."/>
            <person name="Tamura T."/>
        </authorList>
    </citation>
    <scope>NUCLEOTIDE SEQUENCE [LARGE SCALE GENOMIC DNA]</scope>
    <source>
        <strain evidence="6 7">NBRC 108639</strain>
    </source>
</reference>
<dbReference type="InterPro" id="IPR015422">
    <property type="entry name" value="PyrdxlP-dep_Trfase_small"/>
</dbReference>
<sequence length="423" mass="45731">MPPSLYRVTDFLSRARELDAADTLAPFRERFVIPDEDLVYLDGNSLGRLPVSTRERLHQAIDEWGGDLIRGWDRWITLSREVGDVLAGGVLDAAPGDVVLADSTSVNLYKLAAAACAARPARHVIVTDDDNFPSDRYIFQGLAQARGLELRVVKSDIDLGVSVEAVREALDEDVALVSLSHVAYRSGAVADMAAITAAAHEVGALTLWDLSHSAGAVRVPLRSARVDLAAGCTYKHLNAGPGAPAFLYVRADLRRELRQPIWGWFGQRAQFDMAAEYDPMDSIDRFQVGTPSVLGAYAALSGAKLTAEAGIGAIAEKGAALGAYAIEVSDAWLAPHGFTLASPRAGTRRGGHVTLHHTRAWQFSQALRAAGVVPDFRTPDRLRLGFGALYTRFVDVYAGLSRLRDIAEAGTHLEFPEQHARVT</sequence>
<dbReference type="Proteomes" id="UP000482800">
    <property type="component" value="Unassembled WGS sequence"/>
</dbReference>
<comment type="subunit">
    <text evidence="5">Homodimer.</text>
</comment>
<protein>
    <recommendedName>
        <fullName evidence="4 5">Kynureninase</fullName>
        <ecNumber evidence="4 5">3.7.1.3</ecNumber>
    </recommendedName>
</protein>
<dbReference type="UniPathway" id="UPA00334">
    <property type="reaction ID" value="UER00455"/>
</dbReference>
<dbReference type="Gene3D" id="3.40.640.10">
    <property type="entry name" value="Type I PLP-dependent aspartate aminotransferase-like (Major domain)"/>
    <property type="match status" value="1"/>
</dbReference>
<keyword evidence="1 5" id="KW-0662">Pyridine nucleotide biosynthesis</keyword>
<reference evidence="6 7" key="2">
    <citation type="submission" date="2020-03" db="EMBL/GenBank/DDBJ databases">
        <authorList>
            <person name="Ichikawa N."/>
            <person name="Kimura A."/>
            <person name="Kitahashi Y."/>
            <person name="Uohara A."/>
        </authorList>
    </citation>
    <scope>NUCLEOTIDE SEQUENCE [LARGE SCALE GENOMIC DNA]</scope>
    <source>
        <strain evidence="6 7">NBRC 108639</strain>
    </source>
</reference>
<dbReference type="NCBIfam" id="TIGR01814">
    <property type="entry name" value="kynureninase"/>
    <property type="match status" value="1"/>
</dbReference>
<gene>
    <name evidence="6" type="ORF">Phou_025790</name>
</gene>
<dbReference type="PANTHER" id="PTHR14084">
    <property type="entry name" value="KYNURENINASE"/>
    <property type="match status" value="1"/>
</dbReference>
<accession>A0A6V8K8E9</accession>
<dbReference type="InterPro" id="IPR010111">
    <property type="entry name" value="Kynureninase"/>
</dbReference>
<dbReference type="GO" id="GO:0009435">
    <property type="term" value="P:NAD+ biosynthetic process"/>
    <property type="evidence" value="ECO:0007669"/>
    <property type="project" value="UniProtKB-UniRule"/>
</dbReference>
<evidence type="ECO:0000313" key="7">
    <source>
        <dbReference type="Proteomes" id="UP000482800"/>
    </source>
</evidence>
<dbReference type="AlphaFoldDB" id="A0A6V8K8E9"/>
<comment type="similarity">
    <text evidence="5">Belongs to the kynureninase family.</text>
</comment>
<dbReference type="GO" id="GO:0005737">
    <property type="term" value="C:cytoplasm"/>
    <property type="evidence" value="ECO:0007669"/>
    <property type="project" value="UniProtKB-UniRule"/>
</dbReference>
<evidence type="ECO:0000313" key="6">
    <source>
        <dbReference type="EMBL" id="GFJ78399.1"/>
    </source>
</evidence>
<keyword evidence="7" id="KW-1185">Reference proteome</keyword>
<dbReference type="GO" id="GO:0043420">
    <property type="term" value="P:anthranilate metabolic process"/>
    <property type="evidence" value="ECO:0007669"/>
    <property type="project" value="TreeGrafter"/>
</dbReference>
<evidence type="ECO:0000256" key="4">
    <source>
        <dbReference type="NCBIfam" id="TIGR01814"/>
    </source>
</evidence>
<dbReference type="SUPFAM" id="SSF53383">
    <property type="entry name" value="PLP-dependent transferases"/>
    <property type="match status" value="1"/>
</dbReference>
<proteinExistence type="inferred from homology"/>
<dbReference type="EC" id="3.7.1.3" evidence="4 5"/>
<evidence type="ECO:0000256" key="1">
    <source>
        <dbReference type="ARBA" id="ARBA00022642"/>
    </source>
</evidence>
<dbReference type="UniPathway" id="UPA00253">
    <property type="reaction ID" value="UER00329"/>
</dbReference>
<dbReference type="PIRSF" id="PIRSF038800">
    <property type="entry name" value="KYNU"/>
    <property type="match status" value="1"/>
</dbReference>
<dbReference type="Pfam" id="PF22580">
    <property type="entry name" value="KYNU_C"/>
    <property type="match status" value="1"/>
</dbReference>
<comment type="catalytic activity">
    <reaction evidence="5">
        <text>3-hydroxy-L-kynurenine + H2O = 3-hydroxyanthranilate + L-alanine + H(+)</text>
        <dbReference type="Rhea" id="RHEA:25143"/>
        <dbReference type="ChEBI" id="CHEBI:15377"/>
        <dbReference type="ChEBI" id="CHEBI:15378"/>
        <dbReference type="ChEBI" id="CHEBI:36559"/>
        <dbReference type="ChEBI" id="CHEBI:57972"/>
        <dbReference type="ChEBI" id="CHEBI:58125"/>
        <dbReference type="EC" id="3.7.1.3"/>
    </reaction>
</comment>
<dbReference type="GO" id="GO:0030170">
    <property type="term" value="F:pyridoxal phosphate binding"/>
    <property type="evidence" value="ECO:0007669"/>
    <property type="project" value="UniProtKB-UniRule"/>
</dbReference>
<organism evidence="6 7">
    <name type="scientific">Phytohabitans houttuyneae</name>
    <dbReference type="NCBI Taxonomy" id="1076126"/>
    <lineage>
        <taxon>Bacteria</taxon>
        <taxon>Bacillati</taxon>
        <taxon>Actinomycetota</taxon>
        <taxon>Actinomycetes</taxon>
        <taxon>Micromonosporales</taxon>
        <taxon>Micromonosporaceae</taxon>
    </lineage>
</organism>
<dbReference type="Gene3D" id="3.90.1150.10">
    <property type="entry name" value="Aspartate Aminotransferase, domain 1"/>
    <property type="match status" value="1"/>
</dbReference>
<dbReference type="GO" id="GO:0097053">
    <property type="term" value="P:L-kynurenine catabolic process"/>
    <property type="evidence" value="ECO:0007669"/>
    <property type="project" value="UniProtKB-UniPathway"/>
</dbReference>
<dbReference type="GO" id="GO:0019441">
    <property type="term" value="P:L-tryptophan catabolic process to kynurenine"/>
    <property type="evidence" value="ECO:0007669"/>
    <property type="project" value="TreeGrafter"/>
</dbReference>